<evidence type="ECO:0000313" key="3">
    <source>
        <dbReference type="Proteomes" id="UP000664293"/>
    </source>
</evidence>
<protein>
    <submittedName>
        <fullName evidence="2">Uncharacterized protein</fullName>
    </submittedName>
</protein>
<gene>
    <name evidence="2" type="ORF">JF535_09860</name>
</gene>
<evidence type="ECO:0000256" key="1">
    <source>
        <dbReference type="SAM" id="MobiDB-lite"/>
    </source>
</evidence>
<name>A0ABS3E788_9GAMM</name>
<keyword evidence="3" id="KW-1185">Reference proteome</keyword>
<proteinExistence type="predicted"/>
<sequence>MSDEQASGTDAAPAAQQGGQSLWVMQPRGNRQCEGGGRSLEASGAELAQNGIKVQESRCGVRTDRMYPSVCGGATGDLLMHRIPASFLDAALELGFDPAKPGQYQFVDCPQVAPRAPSDR</sequence>
<evidence type="ECO:0000313" key="2">
    <source>
        <dbReference type="EMBL" id="MBN8431154.1"/>
    </source>
</evidence>
<accession>A0ABS3E788</accession>
<dbReference type="Proteomes" id="UP000664293">
    <property type="component" value="Unassembled WGS sequence"/>
</dbReference>
<organism evidence="2 3">
    <name type="scientific">Microbulbifer salipaludis</name>
    <dbReference type="NCBI Taxonomy" id="187980"/>
    <lineage>
        <taxon>Bacteria</taxon>
        <taxon>Pseudomonadati</taxon>
        <taxon>Pseudomonadota</taxon>
        <taxon>Gammaproteobacteria</taxon>
        <taxon>Cellvibrionales</taxon>
        <taxon>Microbulbiferaceae</taxon>
        <taxon>Microbulbifer</taxon>
    </lineage>
</organism>
<reference evidence="2 3" key="1">
    <citation type="submission" date="2020-12" db="EMBL/GenBank/DDBJ databases">
        <title>Oil enriched cultivation method for isolating marine PHA-producing bacteria.</title>
        <authorList>
            <person name="Zheng W."/>
            <person name="Yu S."/>
            <person name="Huang Y."/>
        </authorList>
    </citation>
    <scope>NUCLEOTIDE SEQUENCE [LARGE SCALE GENOMIC DNA]</scope>
    <source>
        <strain evidence="2 3">SN0-2</strain>
    </source>
</reference>
<feature type="region of interest" description="Disordered" evidence="1">
    <location>
        <begin position="1"/>
        <end position="23"/>
    </location>
</feature>
<comment type="caution">
    <text evidence="2">The sequence shown here is derived from an EMBL/GenBank/DDBJ whole genome shotgun (WGS) entry which is preliminary data.</text>
</comment>
<dbReference type="EMBL" id="JAEKJR010000002">
    <property type="protein sequence ID" value="MBN8431154.1"/>
    <property type="molecule type" value="Genomic_DNA"/>
</dbReference>
<dbReference type="RefSeq" id="WP_207001665.1">
    <property type="nucleotide sequence ID" value="NZ_JAEKJR010000002.1"/>
</dbReference>